<protein>
    <submittedName>
        <fullName evidence="2">Uncharacterized protein</fullName>
    </submittedName>
</protein>
<reference evidence="2 3" key="1">
    <citation type="journal article" date="2024" name="Chem. Sci.">
        <title>Discovery of megapolipeptins by genome mining of a Burkholderiales bacteria collection.</title>
        <authorList>
            <person name="Paulo B.S."/>
            <person name="Recchia M.J.J."/>
            <person name="Lee S."/>
            <person name="Fergusson C.H."/>
            <person name="Romanowski S.B."/>
            <person name="Hernandez A."/>
            <person name="Krull N."/>
            <person name="Liu D.Y."/>
            <person name="Cavanagh H."/>
            <person name="Bos A."/>
            <person name="Gray C.A."/>
            <person name="Murphy B.T."/>
            <person name="Linington R.G."/>
            <person name="Eustaquio A.S."/>
        </authorList>
    </citation>
    <scope>NUCLEOTIDE SEQUENCE [LARGE SCALE GENOMIC DNA]</scope>
    <source>
        <strain evidence="2 3">RL17-379-BIB-C</strain>
    </source>
</reference>
<accession>A0ABW9CDI3</accession>
<dbReference type="RefSeq" id="WP_408179622.1">
    <property type="nucleotide sequence ID" value="NZ_JAQQDH010000019.1"/>
</dbReference>
<keyword evidence="3" id="KW-1185">Reference proteome</keyword>
<comment type="caution">
    <text evidence="2">The sequence shown here is derived from an EMBL/GenBank/DDBJ whole genome shotgun (WGS) entry which is preliminary data.</text>
</comment>
<evidence type="ECO:0000313" key="2">
    <source>
        <dbReference type="EMBL" id="MFM0448390.1"/>
    </source>
</evidence>
<evidence type="ECO:0000256" key="1">
    <source>
        <dbReference type="SAM" id="MobiDB-lite"/>
    </source>
</evidence>
<gene>
    <name evidence="2" type="ORF">PQR00_32875</name>
</gene>
<organism evidence="2 3">
    <name type="scientific">Paraburkholderia strydomiana</name>
    <dbReference type="NCBI Taxonomy" id="1245417"/>
    <lineage>
        <taxon>Bacteria</taxon>
        <taxon>Pseudomonadati</taxon>
        <taxon>Pseudomonadota</taxon>
        <taxon>Betaproteobacteria</taxon>
        <taxon>Burkholderiales</taxon>
        <taxon>Burkholderiaceae</taxon>
        <taxon>Paraburkholderia</taxon>
    </lineage>
</organism>
<evidence type="ECO:0000313" key="3">
    <source>
        <dbReference type="Proteomes" id="UP001629288"/>
    </source>
</evidence>
<sequence>MRASISKMKFAYFMSEIIGISQKAGSPPKQALSARRSAWPDLCI</sequence>
<dbReference type="EMBL" id="JAQQDH010000019">
    <property type="protein sequence ID" value="MFM0448390.1"/>
    <property type="molecule type" value="Genomic_DNA"/>
</dbReference>
<name>A0ABW9CDI3_9BURK</name>
<feature type="region of interest" description="Disordered" evidence="1">
    <location>
        <begin position="23"/>
        <end position="44"/>
    </location>
</feature>
<dbReference type="Proteomes" id="UP001629288">
    <property type="component" value="Unassembled WGS sequence"/>
</dbReference>
<proteinExistence type="predicted"/>